<dbReference type="InterPro" id="IPR007111">
    <property type="entry name" value="NACHT_NTPase"/>
</dbReference>
<accession>A0A1X7U0J8</accession>
<dbReference type="Gene3D" id="3.40.50.300">
    <property type="entry name" value="P-loop containing nucleotide triphosphate hydrolases"/>
    <property type="match status" value="1"/>
</dbReference>
<dbReference type="InterPro" id="IPR027417">
    <property type="entry name" value="P-loop_NTPase"/>
</dbReference>
<dbReference type="InParanoid" id="A0A1X7U0J8"/>
<evidence type="ECO:0000259" key="1">
    <source>
        <dbReference type="PROSITE" id="PS50837"/>
    </source>
</evidence>
<feature type="domain" description="NACHT" evidence="1">
    <location>
        <begin position="184"/>
        <end position="309"/>
    </location>
</feature>
<dbReference type="PANTHER" id="PTHR46312">
    <property type="entry name" value="NACHT DOMAIN-CONTAINING PROTEIN"/>
    <property type="match status" value="1"/>
</dbReference>
<reference evidence="2" key="1">
    <citation type="submission" date="2017-05" db="UniProtKB">
        <authorList>
            <consortium name="EnsemblMetazoa"/>
        </authorList>
    </citation>
    <scope>IDENTIFICATION</scope>
</reference>
<dbReference type="PANTHER" id="PTHR46312:SF2">
    <property type="entry name" value="NUCLEOTIDE-BINDING OLIGOMERIZATION DOMAIN-CONTAINING PROTEIN 2-LIKE"/>
    <property type="match status" value="1"/>
</dbReference>
<dbReference type="EnsemblMetazoa" id="Aqu2.1.21102_001">
    <property type="protein sequence ID" value="Aqu2.1.21102_001"/>
    <property type="gene ID" value="Aqu2.1.21102"/>
</dbReference>
<proteinExistence type="predicted"/>
<evidence type="ECO:0000313" key="2">
    <source>
        <dbReference type="EnsemblMetazoa" id="Aqu2.1.21102_001"/>
    </source>
</evidence>
<dbReference type="AlphaFoldDB" id="A0A1X7U0J8"/>
<name>A0A1X7U0J8_AMPQE</name>
<dbReference type="Pfam" id="PF05729">
    <property type="entry name" value="NACHT"/>
    <property type="match status" value="1"/>
</dbReference>
<dbReference type="OrthoDB" id="120976at2759"/>
<dbReference type="SUPFAM" id="SSF52540">
    <property type="entry name" value="P-loop containing nucleoside triphosphate hydrolases"/>
    <property type="match status" value="1"/>
</dbReference>
<sequence length="343" mass="39067">MSLAKIPESQSKNITQLFAYIYDDLVSILNKDRDLLICLIDSLTYNLLRHLVDKEKILQSSHSMGCKMLTNAVLTYLNRARHPDHSIIAEIKLHTKICNVQLPLLEVQDNEARIQPLPSVLTLTKDQTNVKLRSSFRLPPDPKLFLAIVSDFIPLDRFSLKGESPIGETSPLSIDELCNVPSSSWILIEGVSGIGKSTLAYEMLKQWKDGTALRRYSYVLLLRLRNENVHQQWSQSPDVAQLIEECLNEQYIEPPEIKSILDNKGHNLLLILEGYDELPKEKFEFQVNVFQKLKSHFDNAVVIITTQPSLSYQLTGNILFTKTIEILGFNITPKFQMSAFGKD</sequence>
<organism evidence="2">
    <name type="scientific">Amphimedon queenslandica</name>
    <name type="common">Sponge</name>
    <dbReference type="NCBI Taxonomy" id="400682"/>
    <lineage>
        <taxon>Eukaryota</taxon>
        <taxon>Metazoa</taxon>
        <taxon>Porifera</taxon>
        <taxon>Demospongiae</taxon>
        <taxon>Heteroscleromorpha</taxon>
        <taxon>Haplosclerida</taxon>
        <taxon>Niphatidae</taxon>
        <taxon>Amphimedon</taxon>
    </lineage>
</organism>
<protein>
    <recommendedName>
        <fullName evidence="1">NACHT domain-containing protein</fullName>
    </recommendedName>
</protein>
<dbReference type="PROSITE" id="PS50837">
    <property type="entry name" value="NACHT"/>
    <property type="match status" value="1"/>
</dbReference>